<gene>
    <name evidence="2" type="primary">yciS</name>
    <name evidence="2" type="ORF">MHIR_DE00350</name>
</gene>
<proteinExistence type="predicted"/>
<reference evidence="3" key="1">
    <citation type="submission" date="2016-01" db="EMBL/GenBank/DDBJ databases">
        <authorList>
            <person name="Husnik F."/>
        </authorList>
    </citation>
    <scope>NUCLEOTIDE SEQUENCE [LARGE SCALE GENOMIC DNA]</scope>
</reference>
<dbReference type="EMBL" id="LN999833">
    <property type="protein sequence ID" value="CUX96643.1"/>
    <property type="molecule type" value="Genomic_DNA"/>
</dbReference>
<dbReference type="KEGG" id="den:MHIR_DE00350"/>
<keyword evidence="3" id="KW-1185">Reference proteome</keyword>
<name>A0A143WSI5_9ENTR</name>
<keyword evidence="1" id="KW-0472">Membrane</keyword>
<feature type="transmembrane region" description="Helical" evidence="1">
    <location>
        <begin position="12"/>
        <end position="34"/>
    </location>
</feature>
<accession>A0A143WSI5</accession>
<dbReference type="Proteomes" id="UP000095322">
    <property type="component" value="Chromosome I"/>
</dbReference>
<evidence type="ECO:0000313" key="2">
    <source>
        <dbReference type="EMBL" id="CUX96643.1"/>
    </source>
</evidence>
<sequence length="74" mass="8609">MTFNYFLVQSHMSTLFTSLFAASPVIGLVTYGLSKLRLRVLLMRTERKVKQLDTTTITQQQEFLLLRLRNNVLC</sequence>
<dbReference type="STRING" id="1778262.MHIR_DE00350"/>
<keyword evidence="1" id="KW-1133">Transmembrane helix</keyword>
<keyword evidence="1" id="KW-0812">Transmembrane</keyword>
<evidence type="ECO:0000313" key="3">
    <source>
        <dbReference type="Proteomes" id="UP000095322"/>
    </source>
</evidence>
<dbReference type="AlphaFoldDB" id="A0A143WSI5"/>
<evidence type="ECO:0000256" key="1">
    <source>
        <dbReference type="SAM" id="Phobius"/>
    </source>
</evidence>
<protein>
    <submittedName>
        <fullName evidence="2">Inner membrane protein YciS</fullName>
    </submittedName>
</protein>
<organism evidence="2 3">
    <name type="scientific">Candidatus Doolittlea endobia</name>
    <dbReference type="NCBI Taxonomy" id="1778262"/>
    <lineage>
        <taxon>Bacteria</taxon>
        <taxon>Pseudomonadati</taxon>
        <taxon>Pseudomonadota</taxon>
        <taxon>Gammaproteobacteria</taxon>
        <taxon>Enterobacterales</taxon>
        <taxon>Enterobacteriaceae</taxon>
        <taxon>Candidatus Doolittlea</taxon>
    </lineage>
</organism>